<dbReference type="InterPro" id="IPR053716">
    <property type="entry name" value="Flag_assembly_chemotaxis_eff"/>
</dbReference>
<keyword evidence="1" id="KW-0175">Coiled coil</keyword>
<name>A3U121_PSEBH</name>
<organism evidence="2 3">
    <name type="scientific">Pseudooceanicola batsensis (strain ATCC BAA-863 / DSM 15984 / KCTC 12145 / HTCC2597)</name>
    <name type="common">Oceanicola batsensis</name>
    <dbReference type="NCBI Taxonomy" id="252305"/>
    <lineage>
        <taxon>Bacteria</taxon>
        <taxon>Pseudomonadati</taxon>
        <taxon>Pseudomonadota</taxon>
        <taxon>Alphaproteobacteria</taxon>
        <taxon>Rhodobacterales</taxon>
        <taxon>Paracoccaceae</taxon>
        <taxon>Pseudooceanicola</taxon>
    </lineage>
</organism>
<dbReference type="OrthoDB" id="7870292at2"/>
<dbReference type="AlphaFoldDB" id="A3U121"/>
<evidence type="ECO:0008006" key="4">
    <source>
        <dbReference type="Google" id="ProtNLM"/>
    </source>
</evidence>
<proteinExistence type="predicted"/>
<dbReference type="EMBL" id="AAMO01000009">
    <property type="protein sequence ID" value="EAQ02004.1"/>
    <property type="molecule type" value="Genomic_DNA"/>
</dbReference>
<dbReference type="STRING" id="252305.OB2597_20306"/>
<evidence type="ECO:0000256" key="1">
    <source>
        <dbReference type="SAM" id="Coils"/>
    </source>
</evidence>
<gene>
    <name evidence="2" type="ORF">OB2597_20306</name>
</gene>
<keyword evidence="3" id="KW-1185">Reference proteome</keyword>
<reference evidence="2 3" key="1">
    <citation type="journal article" date="2010" name="J. Bacteriol.">
        <title>Genome sequences of Oceanicola granulosus HTCC2516(T) and Oceanicola batsensis HTCC2597(TDelta).</title>
        <authorList>
            <person name="Thrash J.C."/>
            <person name="Cho J.C."/>
            <person name="Vergin K.L."/>
            <person name="Giovannoni S.J."/>
        </authorList>
    </citation>
    <scope>NUCLEOTIDE SEQUENCE [LARGE SCALE GENOMIC DNA]</scope>
    <source>
        <strain evidence="3">ATCC BAA-863 / DSM 15984 / KCTC 12145 / HTCC2597</strain>
    </source>
</reference>
<evidence type="ECO:0000313" key="2">
    <source>
        <dbReference type="EMBL" id="EAQ02004.1"/>
    </source>
</evidence>
<comment type="caution">
    <text evidence="2">The sequence shown here is derived from an EMBL/GenBank/DDBJ whole genome shotgun (WGS) entry which is preliminary data.</text>
</comment>
<dbReference type="HOGENOM" id="CLU_1853152_0_0_5"/>
<sequence length="138" mass="16895">MPAKRRRALSLMERMYGLDIDQVTRDMAELRRQMKTLKANREDLRERLTRERNVTSREAQPYVASFVDAVTRQMRRLEHKMLELEPELIKHETRLRDLYQQQKIYESVRLKDLRDEQAARQKREQGELEELTLLRWNR</sequence>
<accession>A3U121</accession>
<protein>
    <recommendedName>
        <fullName evidence="4">Flagellar FliJ protein</fullName>
    </recommendedName>
</protein>
<dbReference type="Gene3D" id="1.10.287.1700">
    <property type="match status" value="1"/>
</dbReference>
<evidence type="ECO:0000313" key="3">
    <source>
        <dbReference type="Proteomes" id="UP000004318"/>
    </source>
</evidence>
<feature type="coiled-coil region" evidence="1">
    <location>
        <begin position="20"/>
        <end position="54"/>
    </location>
</feature>
<dbReference type="Proteomes" id="UP000004318">
    <property type="component" value="Unassembled WGS sequence"/>
</dbReference>
<dbReference type="RefSeq" id="WP_009804004.1">
    <property type="nucleotide sequence ID" value="NZ_AAMO01000009.1"/>
</dbReference>